<sequence length="174" mass="19964">MKIELATIQDVPALLDLQRKAFGPLCEELGWKDAPLLTESLDHAYEDFARCTTLKVQNRDGLIIGSVHGNVTDGSLYIGRLMVLPEYQQQGIGKQLFREIQSCLPHRHAWLCTCQQVRPPFEFYLREGFKPYKSEIVGPSLTWVYMEKAYSYITLRDKPELKDEAAESVKNVRT</sequence>
<evidence type="ECO:0000259" key="3">
    <source>
        <dbReference type="PROSITE" id="PS51186"/>
    </source>
</evidence>
<dbReference type="CDD" id="cd04301">
    <property type="entry name" value="NAT_SF"/>
    <property type="match status" value="1"/>
</dbReference>
<keyword evidence="1 4" id="KW-0808">Transferase</keyword>
<dbReference type="PROSITE" id="PS51186">
    <property type="entry name" value="GNAT"/>
    <property type="match status" value="1"/>
</dbReference>
<dbReference type="AlphaFoldDB" id="A0A1M6WD62"/>
<dbReference type="PANTHER" id="PTHR43800:SF1">
    <property type="entry name" value="PEPTIDYL-LYSINE N-ACETYLTRANSFERASE YJAB"/>
    <property type="match status" value="1"/>
</dbReference>
<dbReference type="GO" id="GO:0016747">
    <property type="term" value="F:acyltransferase activity, transferring groups other than amino-acyl groups"/>
    <property type="evidence" value="ECO:0007669"/>
    <property type="project" value="InterPro"/>
</dbReference>
<evidence type="ECO:0000256" key="1">
    <source>
        <dbReference type="ARBA" id="ARBA00022679"/>
    </source>
</evidence>
<gene>
    <name evidence="4" type="ORF">SAMN05216463_11639</name>
</gene>
<dbReference type="Gene3D" id="3.40.630.30">
    <property type="match status" value="1"/>
</dbReference>
<dbReference type="Proteomes" id="UP000184130">
    <property type="component" value="Unassembled WGS sequence"/>
</dbReference>
<name>A0A1M6WD62_XYLRU</name>
<feature type="domain" description="N-acetyltransferase" evidence="3">
    <location>
        <begin position="1"/>
        <end position="151"/>
    </location>
</feature>
<dbReference type="EMBL" id="FRBD01000016">
    <property type="protein sequence ID" value="SHK91608.1"/>
    <property type="molecule type" value="Genomic_DNA"/>
</dbReference>
<dbReference type="InterPro" id="IPR016181">
    <property type="entry name" value="Acyl_CoA_acyltransferase"/>
</dbReference>
<evidence type="ECO:0000256" key="2">
    <source>
        <dbReference type="ARBA" id="ARBA00023315"/>
    </source>
</evidence>
<accession>A0A1M6WD62</accession>
<dbReference type="InterPro" id="IPR000182">
    <property type="entry name" value="GNAT_dom"/>
</dbReference>
<organism evidence="4 5">
    <name type="scientific">Xylanibacter ruminicola</name>
    <name type="common">Prevotella ruminicola</name>
    <dbReference type="NCBI Taxonomy" id="839"/>
    <lineage>
        <taxon>Bacteria</taxon>
        <taxon>Pseudomonadati</taxon>
        <taxon>Bacteroidota</taxon>
        <taxon>Bacteroidia</taxon>
        <taxon>Bacteroidales</taxon>
        <taxon>Prevotellaceae</taxon>
        <taxon>Xylanibacter</taxon>
    </lineage>
</organism>
<evidence type="ECO:0000313" key="5">
    <source>
        <dbReference type="Proteomes" id="UP000184130"/>
    </source>
</evidence>
<dbReference type="SUPFAM" id="SSF55729">
    <property type="entry name" value="Acyl-CoA N-acyltransferases (Nat)"/>
    <property type="match status" value="1"/>
</dbReference>
<dbReference type="PANTHER" id="PTHR43800">
    <property type="entry name" value="PEPTIDYL-LYSINE N-ACETYLTRANSFERASE YJAB"/>
    <property type="match status" value="1"/>
</dbReference>
<protein>
    <submittedName>
        <fullName evidence="4">Predicted N-acetyltransferase YhbS</fullName>
    </submittedName>
</protein>
<reference evidence="4 5" key="1">
    <citation type="submission" date="2016-11" db="EMBL/GenBank/DDBJ databases">
        <authorList>
            <person name="Jaros S."/>
            <person name="Januszkiewicz K."/>
            <person name="Wedrychowicz H."/>
        </authorList>
    </citation>
    <scope>NUCLEOTIDE SEQUENCE [LARGE SCALE GENOMIC DNA]</scope>
    <source>
        <strain evidence="4 5">KHT3</strain>
    </source>
</reference>
<keyword evidence="2" id="KW-0012">Acyltransferase</keyword>
<dbReference type="Pfam" id="PF13508">
    <property type="entry name" value="Acetyltransf_7"/>
    <property type="match status" value="1"/>
</dbReference>
<dbReference type="OrthoDB" id="9788916at2"/>
<proteinExistence type="predicted"/>
<evidence type="ECO:0000313" key="4">
    <source>
        <dbReference type="EMBL" id="SHK91608.1"/>
    </source>
</evidence>
<dbReference type="RefSeq" id="WP_073209430.1">
    <property type="nucleotide sequence ID" value="NZ_FRBD01000016.1"/>
</dbReference>